<dbReference type="STRING" id="79200.A0A164YBP9"/>
<dbReference type="GO" id="GO:0005524">
    <property type="term" value="F:ATP binding"/>
    <property type="evidence" value="ECO:0007669"/>
    <property type="project" value="UniProtKB-KW"/>
</dbReference>
<reference evidence="7" key="1">
    <citation type="journal article" date="2016" name="Nat. Genet.">
        <title>A high-quality carrot genome assembly provides new insights into carotenoid accumulation and asterid genome evolution.</title>
        <authorList>
            <person name="Iorizzo M."/>
            <person name="Ellison S."/>
            <person name="Senalik D."/>
            <person name="Zeng P."/>
            <person name="Satapoomin P."/>
            <person name="Huang J."/>
            <person name="Bowman M."/>
            <person name="Iovene M."/>
            <person name="Sanseverino W."/>
            <person name="Cavagnaro P."/>
            <person name="Yildiz M."/>
            <person name="Macko-Podgorni A."/>
            <person name="Moranska E."/>
            <person name="Grzebelus E."/>
            <person name="Grzebelus D."/>
            <person name="Ashrafi H."/>
            <person name="Zheng Z."/>
            <person name="Cheng S."/>
            <person name="Spooner D."/>
            <person name="Van Deynze A."/>
            <person name="Simon P."/>
        </authorList>
    </citation>
    <scope>NUCLEOTIDE SEQUENCE [LARGE SCALE GENOMIC DNA]</scope>
    <source>
        <tissue evidence="7">Leaf</tissue>
    </source>
</reference>
<dbReference type="InterPro" id="IPR001650">
    <property type="entry name" value="Helicase_C-like"/>
</dbReference>
<evidence type="ECO:0000256" key="1">
    <source>
        <dbReference type="ARBA" id="ARBA00012552"/>
    </source>
</evidence>
<gene>
    <name evidence="7" type="ORF">DCAR_017511</name>
</gene>
<dbReference type="InterPro" id="IPR027417">
    <property type="entry name" value="P-loop_NTPase"/>
</dbReference>
<dbReference type="GO" id="GO:0003724">
    <property type="term" value="F:RNA helicase activity"/>
    <property type="evidence" value="ECO:0007669"/>
    <property type="project" value="UniProtKB-EC"/>
</dbReference>
<evidence type="ECO:0000256" key="2">
    <source>
        <dbReference type="ARBA" id="ARBA00022741"/>
    </source>
</evidence>
<evidence type="ECO:0000256" key="3">
    <source>
        <dbReference type="ARBA" id="ARBA00022840"/>
    </source>
</evidence>
<dbReference type="Pfam" id="PF00271">
    <property type="entry name" value="Helicase_C"/>
    <property type="match status" value="1"/>
</dbReference>
<feature type="region of interest" description="Disordered" evidence="5">
    <location>
        <begin position="45"/>
        <end position="68"/>
    </location>
</feature>
<evidence type="ECO:0000259" key="6">
    <source>
        <dbReference type="PROSITE" id="PS51194"/>
    </source>
</evidence>
<organism evidence="7">
    <name type="scientific">Daucus carota subsp. sativus</name>
    <name type="common">Carrot</name>
    <dbReference type="NCBI Taxonomy" id="79200"/>
    <lineage>
        <taxon>Eukaryota</taxon>
        <taxon>Viridiplantae</taxon>
        <taxon>Streptophyta</taxon>
        <taxon>Embryophyta</taxon>
        <taxon>Tracheophyta</taxon>
        <taxon>Spermatophyta</taxon>
        <taxon>Magnoliopsida</taxon>
        <taxon>eudicotyledons</taxon>
        <taxon>Gunneridae</taxon>
        <taxon>Pentapetalae</taxon>
        <taxon>asterids</taxon>
        <taxon>campanulids</taxon>
        <taxon>Apiales</taxon>
        <taxon>Apiaceae</taxon>
        <taxon>Apioideae</taxon>
        <taxon>Scandiceae</taxon>
        <taxon>Daucinae</taxon>
        <taxon>Daucus</taxon>
        <taxon>Daucus sect. Daucus</taxon>
    </lineage>
</organism>
<keyword evidence="2" id="KW-0547">Nucleotide-binding</keyword>
<dbReference type="PANTHER" id="PTHR47958">
    <property type="entry name" value="ATP-DEPENDENT RNA HELICASE DBP3"/>
    <property type="match status" value="1"/>
</dbReference>
<name>A0A164YBP9_DAUCS</name>
<feature type="region of interest" description="Disordered" evidence="5">
    <location>
        <begin position="282"/>
        <end position="301"/>
    </location>
</feature>
<evidence type="ECO:0000313" key="7">
    <source>
        <dbReference type="EMBL" id="KZM94268.1"/>
    </source>
</evidence>
<dbReference type="Pfam" id="PF00270">
    <property type="entry name" value="DEAD"/>
    <property type="match status" value="1"/>
</dbReference>
<dbReference type="GO" id="GO:0003723">
    <property type="term" value="F:RNA binding"/>
    <property type="evidence" value="ECO:0007669"/>
    <property type="project" value="UniProtKB-KW"/>
</dbReference>
<dbReference type="Gene3D" id="3.40.50.300">
    <property type="entry name" value="P-loop containing nucleotide triphosphate hydrolases"/>
    <property type="match status" value="2"/>
</dbReference>
<evidence type="ECO:0000256" key="4">
    <source>
        <dbReference type="ARBA" id="ARBA00022884"/>
    </source>
</evidence>
<comment type="caution">
    <text evidence="7">The sequence shown here is derived from an EMBL/GenBank/DDBJ whole genome shotgun (WGS) entry which is preliminary data.</text>
</comment>
<evidence type="ECO:0000256" key="5">
    <source>
        <dbReference type="SAM" id="MobiDB-lite"/>
    </source>
</evidence>
<feature type="compositionally biased region" description="Basic and acidic residues" evidence="5">
    <location>
        <begin position="282"/>
        <end position="291"/>
    </location>
</feature>
<dbReference type="Gramene" id="KZM94268">
    <property type="protein sequence ID" value="KZM94268"/>
    <property type="gene ID" value="DCAR_017511"/>
</dbReference>
<dbReference type="EMBL" id="LNRQ01000005">
    <property type="protein sequence ID" value="KZM94268.1"/>
    <property type="molecule type" value="Genomic_DNA"/>
</dbReference>
<dbReference type="AlphaFoldDB" id="A0A164YBP9"/>
<keyword evidence="3" id="KW-0067">ATP-binding</keyword>
<accession>A0A164YBP9</accession>
<proteinExistence type="predicted"/>
<dbReference type="InterPro" id="IPR011545">
    <property type="entry name" value="DEAD/DEAH_box_helicase_dom"/>
</dbReference>
<dbReference type="PROSITE" id="PS51194">
    <property type="entry name" value="HELICASE_CTER"/>
    <property type="match status" value="1"/>
</dbReference>
<keyword evidence="4" id="KW-0694">RNA-binding</keyword>
<dbReference type="SUPFAM" id="SSF52540">
    <property type="entry name" value="P-loop containing nucleoside triphosphate hydrolases"/>
    <property type="match status" value="1"/>
</dbReference>
<feature type="domain" description="Helicase C-terminal" evidence="6">
    <location>
        <begin position="160"/>
        <end position="317"/>
    </location>
</feature>
<dbReference type="CDD" id="cd18787">
    <property type="entry name" value="SF2_C_DEAD"/>
    <property type="match status" value="1"/>
</dbReference>
<protein>
    <recommendedName>
        <fullName evidence="1">RNA helicase</fullName>
        <ecNumber evidence="1">3.6.4.13</ecNumber>
    </recommendedName>
</protein>
<sequence length="320" mass="34572">MTHATKAIYKLLLTDYVKVSKVYVEDMLFDEQDILRSMEIIERPGVHPGDGSGGKARQGDGKGKPGASNGIRVSAVYGGMSKLEQFKELKAGCEIVVATPGRLIDLLKMKALTMSEHLTWFLMRLIECLTLDMSRRLGKVGMANEDITQVVHVVSADGEKIPWLLKKLPGLIANGDVLVFASKKVTVDMLETQLAEKGFKVAALHGDKDQASHTVPLQKFKSGVYHVLIATDVASCGLDIKSIKSVKEARFAGDLANSLVAAGQDLPVELMDLAMKDGKFSSKRDARKAESKSAPSHVVHGRSAAVNSLKTGMMAPLMQG</sequence>
<dbReference type="EC" id="3.6.4.13" evidence="1"/>